<keyword evidence="2" id="KW-0378">Hydrolase</keyword>
<evidence type="ECO:0000259" key="1">
    <source>
        <dbReference type="Pfam" id="PF12697"/>
    </source>
</evidence>
<dbReference type="Proteomes" id="UP000323380">
    <property type="component" value="Unassembled WGS sequence"/>
</dbReference>
<dbReference type="RefSeq" id="WP_067894730.1">
    <property type="nucleotide sequence ID" value="NZ_VSFG01000003.1"/>
</dbReference>
<protein>
    <submittedName>
        <fullName evidence="2">Alpha/beta hydrolase</fullName>
    </submittedName>
</protein>
<comment type="caution">
    <text evidence="2">The sequence shown here is derived from an EMBL/GenBank/DDBJ whole genome shotgun (WGS) entry which is preliminary data.</text>
</comment>
<dbReference type="InterPro" id="IPR029058">
    <property type="entry name" value="AB_hydrolase_fold"/>
</dbReference>
<gene>
    <name evidence="2" type="ORF">FXF69_18825</name>
</gene>
<dbReference type="EMBL" id="VSFG01000003">
    <property type="protein sequence ID" value="TYB45488.1"/>
    <property type="molecule type" value="Genomic_DNA"/>
</dbReference>
<evidence type="ECO:0000313" key="2">
    <source>
        <dbReference type="EMBL" id="TYB45488.1"/>
    </source>
</evidence>
<proteinExistence type="predicted"/>
<dbReference type="PRINTS" id="PR00111">
    <property type="entry name" value="ABHYDROLASE"/>
</dbReference>
<dbReference type="SUPFAM" id="SSF53474">
    <property type="entry name" value="alpha/beta-Hydrolases"/>
    <property type="match status" value="1"/>
</dbReference>
<feature type="domain" description="AB hydrolase-1" evidence="1">
    <location>
        <begin position="26"/>
        <end position="252"/>
    </location>
</feature>
<keyword evidence="3" id="KW-1185">Reference proteome</keyword>
<organism evidence="2 3">
    <name type="scientific">Actinomadura chibensis</name>
    <dbReference type="NCBI Taxonomy" id="392828"/>
    <lineage>
        <taxon>Bacteria</taxon>
        <taxon>Bacillati</taxon>
        <taxon>Actinomycetota</taxon>
        <taxon>Actinomycetes</taxon>
        <taxon>Streptosporangiales</taxon>
        <taxon>Thermomonosporaceae</taxon>
        <taxon>Actinomadura</taxon>
    </lineage>
</organism>
<dbReference type="Gene3D" id="3.40.50.1820">
    <property type="entry name" value="alpha/beta hydrolase"/>
    <property type="match status" value="1"/>
</dbReference>
<dbReference type="InterPro" id="IPR050266">
    <property type="entry name" value="AB_hydrolase_sf"/>
</dbReference>
<dbReference type="GO" id="GO:0016787">
    <property type="term" value="F:hydrolase activity"/>
    <property type="evidence" value="ECO:0007669"/>
    <property type="project" value="UniProtKB-KW"/>
</dbReference>
<dbReference type="PANTHER" id="PTHR43798">
    <property type="entry name" value="MONOACYLGLYCEROL LIPASE"/>
    <property type="match status" value="1"/>
</dbReference>
<dbReference type="STRING" id="1220554.GCA_001552135_04573"/>
<dbReference type="InterPro" id="IPR000073">
    <property type="entry name" value="AB_hydrolase_1"/>
</dbReference>
<sequence length="285" mass="30471">MHNAEYLELDGRLAFVETWPGHRPTVLCVHTAGQSGVQYRHAAPGLAGLGFGVVVADLPGHGRSEPAPDGPVSDLSWYAEWCVRLIAKLGLERPYLLGCSIGGSIALDVATRLPGERLSGVVALDPSGVLGSDGGPPPPPLLEDAASPSMRDRTYFGTIEACGRSVPAERAELIAQMHCREDWHITVSDIHGALTHDIRAELARITCPVRILTGEDDYFVPPSRVRRVADLVPHAAFEVMPGIGHYPMEEIPDFAERFDGWVREFEPAGAPAAAPAVAELDGAAP</sequence>
<accession>A0A5D0NMI8</accession>
<dbReference type="Pfam" id="PF12697">
    <property type="entry name" value="Abhydrolase_6"/>
    <property type="match status" value="1"/>
</dbReference>
<dbReference type="AlphaFoldDB" id="A0A5D0NMI8"/>
<name>A0A5D0NMI8_9ACTN</name>
<reference evidence="2 3" key="1">
    <citation type="submission" date="2019-08" db="EMBL/GenBank/DDBJ databases">
        <title>Actinomadura sp. nov. CYP1-5 isolated from mountain soil.</title>
        <authorList>
            <person name="Songsumanus A."/>
            <person name="Kuncharoen N."/>
            <person name="Kudo T."/>
            <person name="Yuki M."/>
            <person name="Igarashi Y."/>
            <person name="Tanasupawat S."/>
        </authorList>
    </citation>
    <scope>NUCLEOTIDE SEQUENCE [LARGE SCALE GENOMIC DNA]</scope>
    <source>
        <strain evidence="2 3">JCM 14158</strain>
    </source>
</reference>
<evidence type="ECO:0000313" key="3">
    <source>
        <dbReference type="Proteomes" id="UP000323380"/>
    </source>
</evidence>